<dbReference type="PANTHER" id="PTHR42747:SF4">
    <property type="entry name" value="BLR1330 PROTEIN"/>
    <property type="match status" value="1"/>
</dbReference>
<comment type="similarity">
    <text evidence="1">Belongs to the nitronate monooxygenase family. NMO class I subfamily.</text>
</comment>
<dbReference type="InterPro" id="IPR013785">
    <property type="entry name" value="Aldolase_TIM"/>
</dbReference>
<evidence type="ECO:0000313" key="7">
    <source>
        <dbReference type="Proteomes" id="UP001163624"/>
    </source>
</evidence>
<proteinExistence type="inferred from homology"/>
<dbReference type="Gene3D" id="3.20.20.70">
    <property type="entry name" value="Aldolase class I"/>
    <property type="match status" value="1"/>
</dbReference>
<dbReference type="PANTHER" id="PTHR42747">
    <property type="entry name" value="NITRONATE MONOOXYGENASE-RELATED"/>
    <property type="match status" value="1"/>
</dbReference>
<keyword evidence="4" id="KW-0560">Oxidoreductase</keyword>
<dbReference type="EMBL" id="CP113432">
    <property type="protein sequence ID" value="WAI51717.1"/>
    <property type="molecule type" value="Genomic_DNA"/>
</dbReference>
<evidence type="ECO:0000256" key="1">
    <source>
        <dbReference type="ARBA" id="ARBA00009881"/>
    </source>
</evidence>
<gene>
    <name evidence="6" type="ORF">OU419_10855</name>
</gene>
<reference evidence="6" key="1">
    <citation type="submission" date="2022-11" db="EMBL/GenBank/DDBJ databases">
        <title>Pseudomonas triclosanedens sp. nov., a triclosan degrader isolated from activated sludge.</title>
        <authorList>
            <person name="Yin Y."/>
            <person name="Lu Z."/>
        </authorList>
    </citation>
    <scope>NUCLEOTIDE SEQUENCE</scope>
    <source>
        <strain evidence="6">ZM23</strain>
    </source>
</reference>
<evidence type="ECO:0000256" key="5">
    <source>
        <dbReference type="ARBA" id="ARBA00023033"/>
    </source>
</evidence>
<dbReference type="GO" id="GO:0004497">
    <property type="term" value="F:monooxygenase activity"/>
    <property type="evidence" value="ECO:0007669"/>
    <property type="project" value="UniProtKB-KW"/>
</dbReference>
<dbReference type="SUPFAM" id="SSF51412">
    <property type="entry name" value="Inosine monophosphate dehydrogenase (IMPDH)"/>
    <property type="match status" value="1"/>
</dbReference>
<evidence type="ECO:0000256" key="4">
    <source>
        <dbReference type="ARBA" id="ARBA00023002"/>
    </source>
</evidence>
<evidence type="ECO:0000256" key="3">
    <source>
        <dbReference type="ARBA" id="ARBA00022643"/>
    </source>
</evidence>
<keyword evidence="5 6" id="KW-0503">Monooxygenase</keyword>
<sequence length="327" mass="34744">MSTARIKALKSKLALPVVAAPMFLVSGTELLLACCRAGVVGSLPAGNARSVEQLSSWLEHIEREATLARQTGDHRFAPWALNLVVQDVHSARFQATLELIQRFAPPIVITSFGAPGDVVERVQRYGGLVFHDVATLRHAHKAMDAGVDGLIVLTAGAGGHTGIANPFALVPAIRKIWDGGVLLAGTISDGRGIHAAEVLGADFAYMGTRFAATRESLAGEDYKSLLVSQRMSDVVVTDRLSGVVATFLKGAITRVGLDPDDLPPLRAPRTPNLPNGLKAWRDIWSAGQGVDLIDDVPPVSELVSRLRREYAETAMTVVGAPSTPAAR</sequence>
<dbReference type="Pfam" id="PF03060">
    <property type="entry name" value="NMO"/>
    <property type="match status" value="1"/>
</dbReference>
<name>A0ABY7A3B0_9PSED</name>
<evidence type="ECO:0000256" key="2">
    <source>
        <dbReference type="ARBA" id="ARBA00022630"/>
    </source>
</evidence>
<evidence type="ECO:0000313" key="6">
    <source>
        <dbReference type="EMBL" id="WAI51717.1"/>
    </source>
</evidence>
<accession>A0ABY7A3B0</accession>
<dbReference type="Proteomes" id="UP001163624">
    <property type="component" value="Chromosome"/>
</dbReference>
<organism evidence="6 7">
    <name type="scientific">Pseudomonas triclosanedens</name>
    <dbReference type="NCBI Taxonomy" id="2961893"/>
    <lineage>
        <taxon>Bacteria</taxon>
        <taxon>Pseudomonadati</taxon>
        <taxon>Pseudomonadota</taxon>
        <taxon>Gammaproteobacteria</taxon>
        <taxon>Pseudomonadales</taxon>
        <taxon>Pseudomonadaceae</taxon>
        <taxon>Pseudomonas</taxon>
    </lineage>
</organism>
<protein>
    <submittedName>
        <fullName evidence="6">Nitronate monooxygenase</fullName>
    </submittedName>
</protein>
<dbReference type="InterPro" id="IPR004136">
    <property type="entry name" value="NMO"/>
</dbReference>
<keyword evidence="2" id="KW-0285">Flavoprotein</keyword>
<dbReference type="CDD" id="cd04730">
    <property type="entry name" value="NPD_like"/>
    <property type="match status" value="1"/>
</dbReference>
<keyword evidence="7" id="KW-1185">Reference proteome</keyword>
<keyword evidence="3" id="KW-0288">FMN</keyword>
<dbReference type="RefSeq" id="WP_254472161.1">
    <property type="nucleotide sequence ID" value="NZ_CP113432.1"/>
</dbReference>